<proteinExistence type="predicted"/>
<gene>
    <name evidence="1" type="ORF">L227DRAFT_546982</name>
</gene>
<name>A0A5C2SAC3_9APHY</name>
<protein>
    <recommendedName>
        <fullName evidence="3">F-box domain-containing protein</fullName>
    </recommendedName>
</protein>
<dbReference type="Proteomes" id="UP000313359">
    <property type="component" value="Unassembled WGS sequence"/>
</dbReference>
<dbReference type="OrthoDB" id="2750748at2759"/>
<evidence type="ECO:0008006" key="3">
    <source>
        <dbReference type="Google" id="ProtNLM"/>
    </source>
</evidence>
<reference evidence="1" key="1">
    <citation type="journal article" date="2018" name="Genome Biol. Evol.">
        <title>Genomics and development of Lentinus tigrinus, a white-rot wood-decaying mushroom with dimorphic fruiting bodies.</title>
        <authorList>
            <person name="Wu B."/>
            <person name="Xu Z."/>
            <person name="Knudson A."/>
            <person name="Carlson A."/>
            <person name="Chen N."/>
            <person name="Kovaka S."/>
            <person name="LaButti K."/>
            <person name="Lipzen A."/>
            <person name="Pennachio C."/>
            <person name="Riley R."/>
            <person name="Schakwitz W."/>
            <person name="Umezawa K."/>
            <person name="Ohm R.A."/>
            <person name="Grigoriev I.V."/>
            <person name="Nagy L.G."/>
            <person name="Gibbons J."/>
            <person name="Hibbett D."/>
        </authorList>
    </citation>
    <scope>NUCLEOTIDE SEQUENCE [LARGE SCALE GENOMIC DNA]</scope>
    <source>
        <strain evidence="1">ALCF2SS1-6</strain>
    </source>
</reference>
<sequence>MTLDDDSLVNLLEHLRTDKGSCKRLSSTCRRIRTLSMPLLFGRCRQVLKGHEVPSETYLVPRTLWPYIRTIKLLCRCLDGYLLYNNWDTYVRQNSDVICGPLANPTLHHALHNMPRLSVIVLHPEKSHVFGHGIIWETLCSFLSLPQLSQLVLDRVRVCPVPPDASTLQINSATLQLHPSGFLSRLEYLLPNTRTPYSESPETEALDRVLRSLHLSLEALSLPTEPAPMVTLSHLDWPRLRELKLRGLRWTSPDLPLVRLFACMPNLRVLVLELMEPDGASATALWPRGLPASYPWPFLESLFLSHPDPDDEIYAHLPSTLHTLKLMSWPHQCIQEWQEVNRHMDESRFYRPLPSPSVLLCILRKCHAPHLRELAVEYQADSTELSLLSHISSYFPRLTTFELHRSRDTGDVHVPVLGIAQSLTSLSQLRILKVNLNLPEMTPPMFDWYKREPCFWQELNPPDFEESLRGTATTFAQVLNPCLQQVWHFVYHWFQLQWRIYHVVRVEGDESAETRVEARTNVRYETEWI</sequence>
<accession>A0A5C2SAC3</accession>
<dbReference type="Gene3D" id="3.80.10.10">
    <property type="entry name" value="Ribonuclease Inhibitor"/>
    <property type="match status" value="1"/>
</dbReference>
<keyword evidence="2" id="KW-1185">Reference proteome</keyword>
<dbReference type="SUPFAM" id="SSF52047">
    <property type="entry name" value="RNI-like"/>
    <property type="match status" value="1"/>
</dbReference>
<dbReference type="InterPro" id="IPR032675">
    <property type="entry name" value="LRR_dom_sf"/>
</dbReference>
<dbReference type="EMBL" id="ML122264">
    <property type="protein sequence ID" value="RPD60703.1"/>
    <property type="molecule type" value="Genomic_DNA"/>
</dbReference>
<evidence type="ECO:0000313" key="2">
    <source>
        <dbReference type="Proteomes" id="UP000313359"/>
    </source>
</evidence>
<evidence type="ECO:0000313" key="1">
    <source>
        <dbReference type="EMBL" id="RPD60703.1"/>
    </source>
</evidence>
<dbReference type="STRING" id="1328759.A0A5C2SAC3"/>
<dbReference type="AlphaFoldDB" id="A0A5C2SAC3"/>
<organism evidence="1 2">
    <name type="scientific">Lentinus tigrinus ALCF2SS1-6</name>
    <dbReference type="NCBI Taxonomy" id="1328759"/>
    <lineage>
        <taxon>Eukaryota</taxon>
        <taxon>Fungi</taxon>
        <taxon>Dikarya</taxon>
        <taxon>Basidiomycota</taxon>
        <taxon>Agaricomycotina</taxon>
        <taxon>Agaricomycetes</taxon>
        <taxon>Polyporales</taxon>
        <taxon>Polyporaceae</taxon>
        <taxon>Lentinus</taxon>
    </lineage>
</organism>